<dbReference type="EMBL" id="CAESAE010000003">
    <property type="protein sequence ID" value="CAB4335517.1"/>
    <property type="molecule type" value="Genomic_DNA"/>
</dbReference>
<dbReference type="Gene3D" id="3.90.550.10">
    <property type="entry name" value="Spore Coat Polysaccharide Biosynthesis Protein SpsA, Chain A"/>
    <property type="match status" value="1"/>
</dbReference>
<evidence type="ECO:0000259" key="1">
    <source>
        <dbReference type="Pfam" id="PF00535"/>
    </source>
</evidence>
<dbReference type="EMBL" id="CAFBNH010000001">
    <property type="protein sequence ID" value="CAB4934258.1"/>
    <property type="molecule type" value="Genomic_DNA"/>
</dbReference>
<organism evidence="5">
    <name type="scientific">freshwater metagenome</name>
    <dbReference type="NCBI Taxonomy" id="449393"/>
    <lineage>
        <taxon>unclassified sequences</taxon>
        <taxon>metagenomes</taxon>
        <taxon>ecological metagenomes</taxon>
    </lineage>
</organism>
<evidence type="ECO:0000313" key="2">
    <source>
        <dbReference type="EMBL" id="CAB4335517.1"/>
    </source>
</evidence>
<name>A0A6J6W545_9ZZZZ</name>
<dbReference type="EMBL" id="CAEZYM010000001">
    <property type="protein sequence ID" value="CAB4716481.1"/>
    <property type="molecule type" value="Genomic_DNA"/>
</dbReference>
<evidence type="ECO:0000313" key="3">
    <source>
        <dbReference type="EMBL" id="CAB4692802.1"/>
    </source>
</evidence>
<evidence type="ECO:0000313" key="4">
    <source>
        <dbReference type="EMBL" id="CAB4716481.1"/>
    </source>
</evidence>
<dbReference type="InterPro" id="IPR029044">
    <property type="entry name" value="Nucleotide-diphossugar_trans"/>
</dbReference>
<dbReference type="InterPro" id="IPR001173">
    <property type="entry name" value="Glyco_trans_2-like"/>
</dbReference>
<protein>
    <submittedName>
        <fullName evidence="5">Unannotated protein</fullName>
    </submittedName>
</protein>
<dbReference type="EMBL" id="CAFBLD010000001">
    <property type="protein sequence ID" value="CAB4855468.1"/>
    <property type="molecule type" value="Genomic_DNA"/>
</dbReference>
<proteinExistence type="predicted"/>
<dbReference type="EMBL" id="CAFBOC010000001">
    <property type="protein sequence ID" value="CAB4968372.1"/>
    <property type="molecule type" value="Genomic_DNA"/>
</dbReference>
<evidence type="ECO:0000313" key="7">
    <source>
        <dbReference type="EMBL" id="CAB4855468.1"/>
    </source>
</evidence>
<evidence type="ECO:0000313" key="8">
    <source>
        <dbReference type="EMBL" id="CAB4934258.1"/>
    </source>
</evidence>
<evidence type="ECO:0000313" key="9">
    <source>
        <dbReference type="EMBL" id="CAB4968372.1"/>
    </source>
</evidence>
<gene>
    <name evidence="3" type="ORF">UFOPK2510_00810</name>
    <name evidence="4" type="ORF">UFOPK2718_00162</name>
    <name evidence="5" type="ORF">UFOPK2936_00742</name>
    <name evidence="6" type="ORF">UFOPK3174_00550</name>
    <name evidence="7" type="ORF">UFOPK3328_00073</name>
    <name evidence="8" type="ORF">UFOPK3779_00073</name>
    <name evidence="9" type="ORF">UFOPK3913_00099</name>
    <name evidence="2" type="ORF">UFOPK4107_00566</name>
    <name evidence="10" type="ORF">UFOPK4403_00754</name>
</gene>
<dbReference type="SUPFAM" id="SSF53448">
    <property type="entry name" value="Nucleotide-diphospho-sugar transferases"/>
    <property type="match status" value="1"/>
</dbReference>
<accession>A0A6J6W545</accession>
<dbReference type="EMBL" id="CAEZXO010000004">
    <property type="protein sequence ID" value="CAB4692802.1"/>
    <property type="molecule type" value="Genomic_DNA"/>
</dbReference>
<evidence type="ECO:0000313" key="6">
    <source>
        <dbReference type="EMBL" id="CAB4826067.1"/>
    </source>
</evidence>
<dbReference type="Pfam" id="PF00535">
    <property type="entry name" value="Glycos_transf_2"/>
    <property type="match status" value="1"/>
</dbReference>
<dbReference type="PANTHER" id="PTHR22916:SF3">
    <property type="entry name" value="UDP-GLCNAC:BETAGAL BETA-1,3-N-ACETYLGLUCOSAMINYLTRANSFERASE-LIKE PROTEIN 1"/>
    <property type="match status" value="1"/>
</dbReference>
<dbReference type="EMBL" id="CAFABH010000007">
    <property type="protein sequence ID" value="CAB4826067.1"/>
    <property type="molecule type" value="Genomic_DNA"/>
</dbReference>
<dbReference type="GO" id="GO:0016758">
    <property type="term" value="F:hexosyltransferase activity"/>
    <property type="evidence" value="ECO:0007669"/>
    <property type="project" value="UniProtKB-ARBA"/>
</dbReference>
<feature type="domain" description="Glycosyltransferase 2-like" evidence="1">
    <location>
        <begin position="8"/>
        <end position="128"/>
    </location>
</feature>
<evidence type="ECO:0000313" key="10">
    <source>
        <dbReference type="EMBL" id="CAB5072295.1"/>
    </source>
</evidence>
<evidence type="ECO:0000313" key="5">
    <source>
        <dbReference type="EMBL" id="CAB4778899.1"/>
    </source>
</evidence>
<dbReference type="PANTHER" id="PTHR22916">
    <property type="entry name" value="GLYCOSYLTRANSFERASE"/>
    <property type="match status" value="1"/>
</dbReference>
<sequence length="288" mass="32888">MANKGKISVIIPNFNYARFLTETIESVLQQSYRNIELIVVNNGSTDNSLEILAPLKDQIILIDQPNLGQSGARNAGLRKAQGDFIAFLDADDYWIADKLEKQIELIGDDNQLIYSGISRFKDDDRRVRSVVEPAFRGDCSQFFLTCPGVSIVLSGESTALFTRSLLRKVGDFDENLNGAAGWDFFRRCSKYTNFDFVPEPLTHYRLHSSNMSNSSNKTIIDIRKAYTKTFSDENWSVSSKQIRKITRTLEFSFLKTYLREFNFRLAFASVLKLLKFNPWTDLKTPKSP</sequence>
<dbReference type="EMBL" id="CAFBQX010000003">
    <property type="protein sequence ID" value="CAB5072295.1"/>
    <property type="molecule type" value="Genomic_DNA"/>
</dbReference>
<dbReference type="AlphaFoldDB" id="A0A6J6W545"/>
<dbReference type="EMBL" id="CAEZZW010000003">
    <property type="protein sequence ID" value="CAB4778899.1"/>
    <property type="molecule type" value="Genomic_DNA"/>
</dbReference>
<reference evidence="5" key="1">
    <citation type="submission" date="2020-05" db="EMBL/GenBank/DDBJ databases">
        <authorList>
            <person name="Chiriac C."/>
            <person name="Salcher M."/>
            <person name="Ghai R."/>
            <person name="Kavagutti S V."/>
        </authorList>
    </citation>
    <scope>NUCLEOTIDE SEQUENCE</scope>
</reference>